<dbReference type="EMBL" id="NIQU01000004">
    <property type="protein sequence ID" value="PIA69117.1"/>
    <property type="molecule type" value="Genomic_DNA"/>
</dbReference>
<evidence type="ECO:0000313" key="2">
    <source>
        <dbReference type="Proteomes" id="UP000229504"/>
    </source>
</evidence>
<comment type="caution">
    <text evidence="1">The sequence shown here is derived from an EMBL/GenBank/DDBJ whole genome shotgun (WGS) entry which is preliminary data.</text>
</comment>
<protein>
    <submittedName>
        <fullName evidence="1">Uncharacterized protein</fullName>
    </submittedName>
</protein>
<dbReference type="RefSeq" id="WP_099525045.1">
    <property type="nucleotide sequence ID" value="NZ_NIQU01000004.1"/>
</dbReference>
<evidence type="ECO:0000313" key="1">
    <source>
        <dbReference type="EMBL" id="PIA69117.1"/>
    </source>
</evidence>
<proteinExistence type="predicted"/>
<name>A0A2G5FMB5_9PSED</name>
<dbReference type="Proteomes" id="UP000229504">
    <property type="component" value="Unassembled WGS sequence"/>
</dbReference>
<sequence length="149" mass="17281">MEREEFEDVLNGFLNKEKKACIFTVGAEVFVEGLYLEILQDKPKNPKKWLAEKLQSKFLCLSEPPIWRGEPDWPFYKGEPMIFMTQTSTSLEKNKELAEYFPIGDTVYVFSSKNPPKPQEGESWNTVYKIVIQDNEGGYTEEANYCEGM</sequence>
<organism evidence="1 2">
    <name type="scientific">Pseudomonas sediminis</name>
    <dbReference type="NCBI Taxonomy" id="1691904"/>
    <lineage>
        <taxon>Bacteria</taxon>
        <taxon>Pseudomonadati</taxon>
        <taxon>Pseudomonadota</taxon>
        <taxon>Gammaproteobacteria</taxon>
        <taxon>Pseudomonadales</taxon>
        <taxon>Pseudomonadaceae</taxon>
        <taxon>Pseudomonas</taxon>
    </lineage>
</organism>
<reference evidence="2" key="1">
    <citation type="submission" date="2017-06" db="EMBL/GenBank/DDBJ databases">
        <authorList>
            <person name="Rastogi G."/>
            <person name="Vaishampayan P."/>
            <person name="Seuylemezian A."/>
        </authorList>
    </citation>
    <scope>NUCLEOTIDE SEQUENCE [LARGE SCALE GENOMIC DNA]</scope>
    <source>
        <strain evidence="2">PI11</strain>
    </source>
</reference>
<dbReference type="AlphaFoldDB" id="A0A2G5FMB5"/>
<gene>
    <name evidence="1" type="ORF">CDO35_12435</name>
</gene>
<accession>A0A2G5FMB5</accession>